<sequence length="186" mass="20747">MPTTVKAGSAKGNNKRSSKPSTSGSTSKAKKSHSAKPAAKPEQQKTKSKTSTKKKPPHLRYTEKELKIPTLNGINPAGVQKAARAKKGKKFVEDRESMNAIMAMVMAEKEGNIESKTMRARQLEEVREARKAEMEKRSEHKKAGLEERKRDIKQKGKRRHSETDAVAEAPADKSKERRPKKRVSFG</sequence>
<evidence type="ECO:0000256" key="8">
    <source>
        <dbReference type="ARBA" id="ARBA00023054"/>
    </source>
</evidence>
<proteinExistence type="inferred from homology"/>
<organism evidence="11 12">
    <name type="scientific">Salinomyces thailandicus</name>
    <dbReference type="NCBI Taxonomy" id="706561"/>
    <lineage>
        <taxon>Eukaryota</taxon>
        <taxon>Fungi</taxon>
        <taxon>Dikarya</taxon>
        <taxon>Ascomycota</taxon>
        <taxon>Pezizomycotina</taxon>
        <taxon>Dothideomycetes</taxon>
        <taxon>Dothideomycetidae</taxon>
        <taxon>Mycosphaerellales</taxon>
        <taxon>Teratosphaeriaceae</taxon>
        <taxon>Salinomyces</taxon>
    </lineage>
</organism>
<evidence type="ECO:0008006" key="13">
    <source>
        <dbReference type="Google" id="ProtNLM"/>
    </source>
</evidence>
<feature type="compositionally biased region" description="Basic residues" evidence="10">
    <location>
        <begin position="176"/>
        <end position="186"/>
    </location>
</feature>
<evidence type="ECO:0000256" key="5">
    <source>
        <dbReference type="ARBA" id="ARBA00022448"/>
    </source>
</evidence>
<dbReference type="EMBL" id="NAJL01000047">
    <property type="protein sequence ID" value="TKA24145.1"/>
    <property type="molecule type" value="Genomic_DNA"/>
</dbReference>
<comment type="subunit">
    <text evidence="4">Component of the 66S pre-ribosomal particle.</text>
</comment>
<evidence type="ECO:0000256" key="7">
    <source>
        <dbReference type="ARBA" id="ARBA00022816"/>
    </source>
</evidence>
<dbReference type="PANTHER" id="PTHR28028">
    <property type="entry name" value="60S RIBOSOMAL SUBUNIT ASSEMBLY/EXPORT PROTEIN LOC1"/>
    <property type="match status" value="1"/>
</dbReference>
<dbReference type="GO" id="GO:0008298">
    <property type="term" value="P:intracellular mRNA localization"/>
    <property type="evidence" value="ECO:0007669"/>
    <property type="project" value="TreeGrafter"/>
</dbReference>
<evidence type="ECO:0000256" key="6">
    <source>
        <dbReference type="ARBA" id="ARBA00022517"/>
    </source>
</evidence>
<keyword evidence="7" id="KW-0509">mRNA transport</keyword>
<keyword evidence="8" id="KW-0175">Coiled coil</keyword>
<dbReference type="GO" id="GO:0051028">
    <property type="term" value="P:mRNA transport"/>
    <property type="evidence" value="ECO:0007669"/>
    <property type="project" value="UniProtKB-KW"/>
</dbReference>
<feature type="region of interest" description="Disordered" evidence="10">
    <location>
        <begin position="127"/>
        <end position="186"/>
    </location>
</feature>
<dbReference type="GO" id="GO:0042273">
    <property type="term" value="P:ribosomal large subunit biogenesis"/>
    <property type="evidence" value="ECO:0007669"/>
    <property type="project" value="InterPro"/>
</dbReference>
<evidence type="ECO:0000256" key="10">
    <source>
        <dbReference type="SAM" id="MobiDB-lite"/>
    </source>
</evidence>
<dbReference type="InterPro" id="IPR037650">
    <property type="entry name" value="Loc1"/>
</dbReference>
<evidence type="ECO:0000256" key="4">
    <source>
        <dbReference type="ARBA" id="ARBA00011339"/>
    </source>
</evidence>
<keyword evidence="5" id="KW-0813">Transport</keyword>
<dbReference type="GO" id="GO:0003729">
    <property type="term" value="F:mRNA binding"/>
    <property type="evidence" value="ECO:0007669"/>
    <property type="project" value="InterPro"/>
</dbReference>
<dbReference type="PANTHER" id="PTHR28028:SF1">
    <property type="entry name" value="60S RIBOSOMAL SUBUNIT ASSEMBLY_EXPORT PROTEIN LOC1"/>
    <property type="match status" value="1"/>
</dbReference>
<evidence type="ECO:0000313" key="12">
    <source>
        <dbReference type="Proteomes" id="UP000308549"/>
    </source>
</evidence>
<comment type="subcellular location">
    <subcellularLocation>
        <location evidence="2">Nucleus</location>
        <location evidence="2">Nucleolus</location>
    </subcellularLocation>
</comment>
<dbReference type="OrthoDB" id="1743802at2759"/>
<feature type="compositionally biased region" description="Basic and acidic residues" evidence="10">
    <location>
        <begin position="127"/>
        <end position="154"/>
    </location>
</feature>
<reference evidence="11 12" key="1">
    <citation type="submission" date="2017-03" db="EMBL/GenBank/DDBJ databases">
        <title>Genomes of endolithic fungi from Antarctica.</title>
        <authorList>
            <person name="Coleine C."/>
            <person name="Masonjones S."/>
            <person name="Stajich J.E."/>
        </authorList>
    </citation>
    <scope>NUCLEOTIDE SEQUENCE [LARGE SCALE GENOMIC DNA]</scope>
    <source>
        <strain evidence="11 12">CCFEE 6315</strain>
    </source>
</reference>
<name>A0A4U0TQW3_9PEZI</name>
<evidence type="ECO:0000256" key="3">
    <source>
        <dbReference type="ARBA" id="ARBA00008132"/>
    </source>
</evidence>
<feature type="compositionally biased region" description="Basic residues" evidence="10">
    <location>
        <begin position="46"/>
        <end position="58"/>
    </location>
</feature>
<protein>
    <recommendedName>
        <fullName evidence="13">60S ribosomal subunit assembly/export protein LOC1</fullName>
    </recommendedName>
</protein>
<evidence type="ECO:0000256" key="2">
    <source>
        <dbReference type="ARBA" id="ARBA00004604"/>
    </source>
</evidence>
<comment type="caution">
    <text evidence="11">The sequence shown here is derived from an EMBL/GenBank/DDBJ whole genome shotgun (WGS) entry which is preliminary data.</text>
</comment>
<dbReference type="GO" id="GO:0005730">
    <property type="term" value="C:nucleolus"/>
    <property type="evidence" value="ECO:0007669"/>
    <property type="project" value="UniProtKB-SubCell"/>
</dbReference>
<comment type="function">
    <text evidence="1">Required for efficient assembly and nuclear export of the 60S ribosomal subunit.</text>
</comment>
<dbReference type="Proteomes" id="UP000308549">
    <property type="component" value="Unassembled WGS sequence"/>
</dbReference>
<dbReference type="GO" id="GO:0030687">
    <property type="term" value="C:preribosome, large subunit precursor"/>
    <property type="evidence" value="ECO:0007669"/>
    <property type="project" value="TreeGrafter"/>
</dbReference>
<keyword evidence="6" id="KW-0690">Ribosome biogenesis</keyword>
<keyword evidence="12" id="KW-1185">Reference proteome</keyword>
<accession>A0A4U0TQW3</accession>
<evidence type="ECO:0000256" key="9">
    <source>
        <dbReference type="ARBA" id="ARBA00023242"/>
    </source>
</evidence>
<keyword evidence="9" id="KW-0539">Nucleus</keyword>
<dbReference type="AlphaFoldDB" id="A0A4U0TQW3"/>
<gene>
    <name evidence="11" type="ORF">B0A50_06885</name>
</gene>
<evidence type="ECO:0000256" key="1">
    <source>
        <dbReference type="ARBA" id="ARBA00001977"/>
    </source>
</evidence>
<comment type="similarity">
    <text evidence="3">Belongs to the LOC1 family.</text>
</comment>
<feature type="region of interest" description="Disordered" evidence="10">
    <location>
        <begin position="1"/>
        <end position="74"/>
    </location>
</feature>
<evidence type="ECO:0000313" key="11">
    <source>
        <dbReference type="EMBL" id="TKA24145.1"/>
    </source>
</evidence>